<evidence type="ECO:0008006" key="4">
    <source>
        <dbReference type="Google" id="ProtNLM"/>
    </source>
</evidence>
<dbReference type="AlphaFoldDB" id="A0A6G9Y8R0"/>
<accession>A0A6G9Y8R0</accession>
<feature type="transmembrane region" description="Helical" evidence="1">
    <location>
        <begin position="63"/>
        <end position="84"/>
    </location>
</feature>
<dbReference type="Proteomes" id="UP000503540">
    <property type="component" value="Chromosome"/>
</dbReference>
<evidence type="ECO:0000313" key="3">
    <source>
        <dbReference type="Proteomes" id="UP000503540"/>
    </source>
</evidence>
<dbReference type="KEGG" id="nah:F5544_08280"/>
<keyword evidence="3" id="KW-1185">Reference proteome</keyword>
<keyword evidence="1" id="KW-0472">Membrane</keyword>
<dbReference type="RefSeq" id="WP_167472646.1">
    <property type="nucleotide sequence ID" value="NZ_CP046172.1"/>
</dbReference>
<evidence type="ECO:0000313" key="2">
    <source>
        <dbReference type="EMBL" id="QIS09558.1"/>
    </source>
</evidence>
<reference evidence="2 3" key="1">
    <citation type="journal article" date="2019" name="ACS Chem. Biol.">
        <title>Identification and Mobilization of a Cryptic Antibiotic Biosynthesis Gene Locus from a Human-Pathogenic Nocardia Isolate.</title>
        <authorList>
            <person name="Herisse M."/>
            <person name="Ishida K."/>
            <person name="Porter J.L."/>
            <person name="Howden B."/>
            <person name="Hertweck C."/>
            <person name="Stinear T.P."/>
            <person name="Pidot S.J."/>
        </authorList>
    </citation>
    <scope>NUCLEOTIDE SEQUENCE [LARGE SCALE GENOMIC DNA]</scope>
    <source>
        <strain evidence="2 3">AUSMDU00012717</strain>
    </source>
</reference>
<feature type="transmembrane region" description="Helical" evidence="1">
    <location>
        <begin position="32"/>
        <end position="51"/>
    </location>
</feature>
<keyword evidence="1" id="KW-0812">Transmembrane</keyword>
<gene>
    <name evidence="2" type="ORF">F5544_08280</name>
</gene>
<sequence length="117" mass="12227">MPVSVDRRPVLAAAVFGLLASAVTGAIGRPLLGGFLCAGLILGFGNALITRWGVSGDLDRSRLAATSALRLLAVTVISLVIGYFVRPDGIGIFFGLTAFHVIMALHMGLPAPRRLRS</sequence>
<organism evidence="2 3">
    <name type="scientific">Nocardia arthritidis</name>
    <dbReference type="NCBI Taxonomy" id="228602"/>
    <lineage>
        <taxon>Bacteria</taxon>
        <taxon>Bacillati</taxon>
        <taxon>Actinomycetota</taxon>
        <taxon>Actinomycetes</taxon>
        <taxon>Mycobacteriales</taxon>
        <taxon>Nocardiaceae</taxon>
        <taxon>Nocardia</taxon>
    </lineage>
</organism>
<protein>
    <recommendedName>
        <fullName evidence="4">ATP synthase subunit I</fullName>
    </recommendedName>
</protein>
<name>A0A6G9Y8R0_9NOCA</name>
<dbReference type="EMBL" id="CP046172">
    <property type="protein sequence ID" value="QIS09558.1"/>
    <property type="molecule type" value="Genomic_DNA"/>
</dbReference>
<evidence type="ECO:0000256" key="1">
    <source>
        <dbReference type="SAM" id="Phobius"/>
    </source>
</evidence>
<keyword evidence="1" id="KW-1133">Transmembrane helix</keyword>
<proteinExistence type="predicted"/>
<feature type="transmembrane region" description="Helical" evidence="1">
    <location>
        <begin position="90"/>
        <end position="109"/>
    </location>
</feature>